<organism evidence="9 10">
    <name type="scientific">candidate division MSBL1 archaeon SCGC-AAA382A13</name>
    <dbReference type="NCBI Taxonomy" id="1698279"/>
    <lineage>
        <taxon>Archaea</taxon>
        <taxon>Methanobacteriati</taxon>
        <taxon>Methanobacteriota</taxon>
        <taxon>candidate division MSBL1</taxon>
    </lineage>
</organism>
<feature type="transmembrane region" description="Helical" evidence="7">
    <location>
        <begin position="255"/>
        <end position="273"/>
    </location>
</feature>
<dbReference type="PROSITE" id="PS00216">
    <property type="entry name" value="SUGAR_TRANSPORT_1"/>
    <property type="match status" value="1"/>
</dbReference>
<evidence type="ECO:0000256" key="4">
    <source>
        <dbReference type="ARBA" id="ARBA00022692"/>
    </source>
</evidence>
<dbReference type="GO" id="GO:0005886">
    <property type="term" value="C:plasma membrane"/>
    <property type="evidence" value="ECO:0007669"/>
    <property type="project" value="UniProtKB-SubCell"/>
</dbReference>
<feature type="transmembrane region" description="Helical" evidence="7">
    <location>
        <begin position="33"/>
        <end position="54"/>
    </location>
</feature>
<feature type="transmembrane region" description="Helical" evidence="7">
    <location>
        <begin position="223"/>
        <end position="243"/>
    </location>
</feature>
<dbReference type="EMBL" id="LHYD01000014">
    <property type="protein sequence ID" value="KXB05408.1"/>
    <property type="molecule type" value="Genomic_DNA"/>
</dbReference>
<keyword evidence="3" id="KW-1003">Cell membrane</keyword>
<sequence>MRKILAATLFMSIAVGISNLVLPLFTEELGATYTGIGMLGLSYVVFYSLTSVPVGKLSDKYGRKILLLLGSSGMVFVYFLYTFADSVTHVLIIRLLHGAAGAPVWVLCETTIADLSSSNKSGRAMGLFGSSWATGFAIGPLIGGFLYSAIGARNSFIVCSILLIISSVFVVLAKFPEPKTSTKKINFGILWAPCLISFVFAGVEGIVTILFPPYARSLGIIEVGIGGLLTVFAMTRAISYAPFGHLVDKFGRRNFVITGSIAGFFTLVALSAFTNPFLLGLILIALALSGCAIYPSTASSISEIGAGGNRGFAFGVFNAIWMGGYGLWPSIGGKVADIFSPTAPYILAAILVLTTIPIAVIFFRDEKYCFSE</sequence>
<dbReference type="PANTHER" id="PTHR23517">
    <property type="entry name" value="RESISTANCE PROTEIN MDTM, PUTATIVE-RELATED-RELATED"/>
    <property type="match status" value="1"/>
</dbReference>
<feature type="transmembrane region" description="Helical" evidence="7">
    <location>
        <begin position="90"/>
        <end position="112"/>
    </location>
</feature>
<protein>
    <recommendedName>
        <fullName evidence="8">Major facilitator superfamily (MFS) profile domain-containing protein</fullName>
    </recommendedName>
</protein>
<evidence type="ECO:0000256" key="3">
    <source>
        <dbReference type="ARBA" id="ARBA00022475"/>
    </source>
</evidence>
<dbReference type="PROSITE" id="PS50850">
    <property type="entry name" value="MFS"/>
    <property type="match status" value="1"/>
</dbReference>
<feature type="transmembrane region" description="Helical" evidence="7">
    <location>
        <begin position="124"/>
        <end position="149"/>
    </location>
</feature>
<feature type="domain" description="Major facilitator superfamily (MFS) profile" evidence="8">
    <location>
        <begin position="1"/>
        <end position="367"/>
    </location>
</feature>
<keyword evidence="6 7" id="KW-0472">Membrane</keyword>
<evidence type="ECO:0000256" key="1">
    <source>
        <dbReference type="ARBA" id="ARBA00004651"/>
    </source>
</evidence>
<accession>A0A133VG39</accession>
<dbReference type="Pfam" id="PF07690">
    <property type="entry name" value="MFS_1"/>
    <property type="match status" value="2"/>
</dbReference>
<name>A0A133VG39_9EURY</name>
<dbReference type="PANTHER" id="PTHR23517:SF13">
    <property type="entry name" value="MAJOR FACILITATOR SUPERFAMILY MFS_1"/>
    <property type="match status" value="1"/>
</dbReference>
<dbReference type="SUPFAM" id="SSF103473">
    <property type="entry name" value="MFS general substrate transporter"/>
    <property type="match status" value="1"/>
</dbReference>
<comment type="caution">
    <text evidence="9">The sequence shown here is derived from an EMBL/GenBank/DDBJ whole genome shotgun (WGS) entry which is preliminary data.</text>
</comment>
<feature type="transmembrane region" description="Helical" evidence="7">
    <location>
        <begin position="66"/>
        <end position="84"/>
    </location>
</feature>
<keyword evidence="4 7" id="KW-0812">Transmembrane</keyword>
<feature type="transmembrane region" description="Helical" evidence="7">
    <location>
        <begin position="343"/>
        <end position="363"/>
    </location>
</feature>
<dbReference type="Gene3D" id="1.20.1250.20">
    <property type="entry name" value="MFS general substrate transporter like domains"/>
    <property type="match status" value="2"/>
</dbReference>
<proteinExistence type="predicted"/>
<dbReference type="InterPro" id="IPR020846">
    <property type="entry name" value="MFS_dom"/>
</dbReference>
<reference evidence="9 10" key="1">
    <citation type="journal article" date="2016" name="Sci. Rep.">
        <title>Metabolic traits of an uncultured archaeal lineage -MSBL1- from brine pools of the Red Sea.</title>
        <authorList>
            <person name="Mwirichia R."/>
            <person name="Alam I."/>
            <person name="Rashid M."/>
            <person name="Vinu M."/>
            <person name="Ba-Alawi W."/>
            <person name="Anthony Kamau A."/>
            <person name="Kamanda Ngugi D."/>
            <person name="Goker M."/>
            <person name="Klenk H.P."/>
            <person name="Bajic V."/>
            <person name="Stingl U."/>
        </authorList>
    </citation>
    <scope>NUCLEOTIDE SEQUENCE [LARGE SCALE GENOMIC DNA]</scope>
    <source>
        <strain evidence="9">SCGC-AAA382A13</strain>
    </source>
</reference>
<keyword evidence="5 7" id="KW-1133">Transmembrane helix</keyword>
<evidence type="ECO:0000313" key="9">
    <source>
        <dbReference type="EMBL" id="KXB05408.1"/>
    </source>
</evidence>
<dbReference type="AlphaFoldDB" id="A0A133VG39"/>
<evidence type="ECO:0000256" key="5">
    <source>
        <dbReference type="ARBA" id="ARBA00022989"/>
    </source>
</evidence>
<gene>
    <name evidence="9" type="ORF">AKJ50_01025</name>
</gene>
<keyword evidence="10" id="KW-1185">Reference proteome</keyword>
<dbReference type="Proteomes" id="UP000070311">
    <property type="component" value="Unassembled WGS sequence"/>
</dbReference>
<feature type="transmembrane region" description="Helical" evidence="7">
    <location>
        <begin position="311"/>
        <end position="331"/>
    </location>
</feature>
<evidence type="ECO:0000256" key="6">
    <source>
        <dbReference type="ARBA" id="ARBA00023136"/>
    </source>
</evidence>
<comment type="subcellular location">
    <subcellularLocation>
        <location evidence="1">Cell membrane</location>
        <topology evidence="1">Multi-pass membrane protein</topology>
    </subcellularLocation>
</comment>
<dbReference type="InterPro" id="IPR005829">
    <property type="entry name" value="Sugar_transporter_CS"/>
</dbReference>
<dbReference type="CDD" id="cd17325">
    <property type="entry name" value="MFS_MdtG_SLC18_like"/>
    <property type="match status" value="1"/>
</dbReference>
<dbReference type="InterPro" id="IPR011701">
    <property type="entry name" value="MFS"/>
</dbReference>
<feature type="transmembrane region" description="Helical" evidence="7">
    <location>
        <begin position="187"/>
        <end position="211"/>
    </location>
</feature>
<evidence type="ECO:0000256" key="7">
    <source>
        <dbReference type="SAM" id="Phobius"/>
    </source>
</evidence>
<keyword evidence="2" id="KW-0813">Transport</keyword>
<feature type="transmembrane region" description="Helical" evidence="7">
    <location>
        <begin position="155"/>
        <end position="175"/>
    </location>
</feature>
<dbReference type="GO" id="GO:0022857">
    <property type="term" value="F:transmembrane transporter activity"/>
    <property type="evidence" value="ECO:0007669"/>
    <property type="project" value="InterPro"/>
</dbReference>
<dbReference type="InterPro" id="IPR050171">
    <property type="entry name" value="MFS_Transporters"/>
</dbReference>
<evidence type="ECO:0000256" key="2">
    <source>
        <dbReference type="ARBA" id="ARBA00022448"/>
    </source>
</evidence>
<evidence type="ECO:0000313" key="10">
    <source>
        <dbReference type="Proteomes" id="UP000070311"/>
    </source>
</evidence>
<evidence type="ECO:0000259" key="8">
    <source>
        <dbReference type="PROSITE" id="PS50850"/>
    </source>
</evidence>
<dbReference type="InterPro" id="IPR036259">
    <property type="entry name" value="MFS_trans_sf"/>
</dbReference>